<dbReference type="Pfam" id="PF00400">
    <property type="entry name" value="WD40"/>
    <property type="match status" value="2"/>
</dbReference>
<dbReference type="SMART" id="SM00320">
    <property type="entry name" value="WD40"/>
    <property type="match status" value="5"/>
</dbReference>
<dbReference type="Proteomes" id="UP000054018">
    <property type="component" value="Unassembled WGS sequence"/>
</dbReference>
<name>A0A0C9Z982_9AGAM</name>
<dbReference type="SUPFAM" id="SSF50978">
    <property type="entry name" value="WD40 repeat-like"/>
    <property type="match status" value="1"/>
</dbReference>
<dbReference type="STRING" id="765257.A0A0C9Z982"/>
<dbReference type="OrthoDB" id="2687506at2759"/>
<accession>A0A0C9Z982</accession>
<reference evidence="3 4" key="1">
    <citation type="submission" date="2014-04" db="EMBL/GenBank/DDBJ databases">
        <authorList>
            <consortium name="DOE Joint Genome Institute"/>
            <person name="Kuo A."/>
            <person name="Kohler A."/>
            <person name="Costa M.D."/>
            <person name="Nagy L.G."/>
            <person name="Floudas D."/>
            <person name="Copeland A."/>
            <person name="Barry K.W."/>
            <person name="Cichocki N."/>
            <person name="Veneault-Fourrey C."/>
            <person name="LaButti K."/>
            <person name="Lindquist E.A."/>
            <person name="Lipzen A."/>
            <person name="Lundell T."/>
            <person name="Morin E."/>
            <person name="Murat C."/>
            <person name="Sun H."/>
            <person name="Tunlid A."/>
            <person name="Henrissat B."/>
            <person name="Grigoriev I.V."/>
            <person name="Hibbett D.S."/>
            <person name="Martin F."/>
            <person name="Nordberg H.P."/>
            <person name="Cantor M.N."/>
            <person name="Hua S.X."/>
        </authorList>
    </citation>
    <scope>NUCLEOTIDE SEQUENCE [LARGE SCALE GENOMIC DNA]</scope>
    <source>
        <strain evidence="3 4">441</strain>
    </source>
</reference>
<proteinExistence type="predicted"/>
<dbReference type="InterPro" id="IPR036322">
    <property type="entry name" value="WD40_repeat_dom_sf"/>
</dbReference>
<dbReference type="HOGENOM" id="CLU_028047_0_0_1"/>
<dbReference type="InterPro" id="IPR015943">
    <property type="entry name" value="WD40/YVTN_repeat-like_dom_sf"/>
</dbReference>
<dbReference type="PANTHER" id="PTHR19848">
    <property type="entry name" value="WD40 REPEAT PROTEIN"/>
    <property type="match status" value="1"/>
</dbReference>
<protein>
    <recommendedName>
        <fullName evidence="5">Pre-mRNA-processing factor 19</fullName>
    </recommendedName>
</protein>
<keyword evidence="1" id="KW-0853">WD repeat</keyword>
<gene>
    <name evidence="3" type="ORF">PISMIDRAFT_102228</name>
</gene>
<evidence type="ECO:0000256" key="1">
    <source>
        <dbReference type="ARBA" id="ARBA00022574"/>
    </source>
</evidence>
<dbReference type="Gene3D" id="2.130.10.10">
    <property type="entry name" value="YVTN repeat-like/Quinoprotein amine dehydrogenase"/>
    <property type="match status" value="2"/>
</dbReference>
<dbReference type="PANTHER" id="PTHR19848:SF8">
    <property type="entry name" value="F-BOX AND WD REPEAT DOMAIN CONTAINING 7"/>
    <property type="match status" value="1"/>
</dbReference>
<dbReference type="AlphaFoldDB" id="A0A0C9Z982"/>
<feature type="non-terminal residue" evidence="3">
    <location>
        <position position="271"/>
    </location>
</feature>
<keyword evidence="2" id="KW-0677">Repeat</keyword>
<sequence>VWPVTFADESHVVGGDTSGFVRRWRIEDGEQEGPTMQASKRSSSIVVSQDGRWIVTGDHGKKAIVWNATTHEKVLELMEHEREVCGVDITSDCTTMVSVGGDTVRICSFPSGTRLFPPSRHHKVCDVKFSPDDSRFATVGSTDSSVRVYETHSGNVLFDSEWSNQVNHHLVSIASNGRFIACAAGSSVTLWDCVSHQQIGSTIKHTAETRSVALSPSGKYLACGVGKHITIHNLRDVLLPKYFDHAVSSHLFATLASLTIIIRISYRAQRS</sequence>
<evidence type="ECO:0008006" key="5">
    <source>
        <dbReference type="Google" id="ProtNLM"/>
    </source>
</evidence>
<reference evidence="4" key="2">
    <citation type="submission" date="2015-01" db="EMBL/GenBank/DDBJ databases">
        <title>Evolutionary Origins and Diversification of the Mycorrhizal Mutualists.</title>
        <authorList>
            <consortium name="DOE Joint Genome Institute"/>
            <consortium name="Mycorrhizal Genomics Consortium"/>
            <person name="Kohler A."/>
            <person name="Kuo A."/>
            <person name="Nagy L.G."/>
            <person name="Floudas D."/>
            <person name="Copeland A."/>
            <person name="Barry K.W."/>
            <person name="Cichocki N."/>
            <person name="Veneault-Fourrey C."/>
            <person name="LaButti K."/>
            <person name="Lindquist E.A."/>
            <person name="Lipzen A."/>
            <person name="Lundell T."/>
            <person name="Morin E."/>
            <person name="Murat C."/>
            <person name="Riley R."/>
            <person name="Ohm R."/>
            <person name="Sun H."/>
            <person name="Tunlid A."/>
            <person name="Henrissat B."/>
            <person name="Grigoriev I.V."/>
            <person name="Hibbett D.S."/>
            <person name="Martin F."/>
        </authorList>
    </citation>
    <scope>NUCLEOTIDE SEQUENCE [LARGE SCALE GENOMIC DNA]</scope>
    <source>
        <strain evidence="4">441</strain>
    </source>
</reference>
<evidence type="ECO:0000313" key="4">
    <source>
        <dbReference type="Proteomes" id="UP000054018"/>
    </source>
</evidence>
<evidence type="ECO:0000313" key="3">
    <source>
        <dbReference type="EMBL" id="KIK22549.1"/>
    </source>
</evidence>
<dbReference type="EMBL" id="KN833738">
    <property type="protein sequence ID" value="KIK22549.1"/>
    <property type="molecule type" value="Genomic_DNA"/>
</dbReference>
<keyword evidence="4" id="KW-1185">Reference proteome</keyword>
<dbReference type="InterPro" id="IPR001680">
    <property type="entry name" value="WD40_rpt"/>
</dbReference>
<evidence type="ECO:0000256" key="2">
    <source>
        <dbReference type="ARBA" id="ARBA00022737"/>
    </source>
</evidence>
<organism evidence="3 4">
    <name type="scientific">Pisolithus microcarpus 441</name>
    <dbReference type="NCBI Taxonomy" id="765257"/>
    <lineage>
        <taxon>Eukaryota</taxon>
        <taxon>Fungi</taxon>
        <taxon>Dikarya</taxon>
        <taxon>Basidiomycota</taxon>
        <taxon>Agaricomycotina</taxon>
        <taxon>Agaricomycetes</taxon>
        <taxon>Agaricomycetidae</taxon>
        <taxon>Boletales</taxon>
        <taxon>Sclerodermatineae</taxon>
        <taxon>Pisolithaceae</taxon>
        <taxon>Pisolithus</taxon>
    </lineage>
</organism>